<comment type="caution">
    <text evidence="6">The sequence shown here is derived from an EMBL/GenBank/DDBJ whole genome shotgun (WGS) entry which is preliminary data.</text>
</comment>
<proteinExistence type="predicted"/>
<dbReference type="AlphaFoldDB" id="A0A930HL96"/>
<dbReference type="SUPFAM" id="SSF46689">
    <property type="entry name" value="Homeodomain-like"/>
    <property type="match status" value="1"/>
</dbReference>
<dbReference type="PROSITE" id="PS00041">
    <property type="entry name" value="HTH_ARAC_FAMILY_1"/>
    <property type="match status" value="1"/>
</dbReference>
<dbReference type="PANTHER" id="PTHR43280:SF28">
    <property type="entry name" value="HTH-TYPE TRANSCRIPTIONAL ACTIVATOR RHAS"/>
    <property type="match status" value="1"/>
</dbReference>
<dbReference type="InterPro" id="IPR018062">
    <property type="entry name" value="HTH_AraC-typ_CS"/>
</dbReference>
<dbReference type="Gene3D" id="1.10.10.60">
    <property type="entry name" value="Homeodomain-like"/>
    <property type="match status" value="1"/>
</dbReference>
<dbReference type="Proteomes" id="UP000771736">
    <property type="component" value="Unassembled WGS sequence"/>
</dbReference>
<dbReference type="SMART" id="SM00342">
    <property type="entry name" value="HTH_ARAC"/>
    <property type="match status" value="1"/>
</dbReference>
<keyword evidence="1" id="KW-0805">Transcription regulation</keyword>
<reference evidence="6" key="1">
    <citation type="submission" date="2020-04" db="EMBL/GenBank/DDBJ databases">
        <title>Deep metagenomics examines the oral microbiome during advanced dental caries in children, revealing novel taxa and co-occurrences with host molecules.</title>
        <authorList>
            <person name="Baker J.L."/>
            <person name="Morton J.T."/>
            <person name="Dinis M."/>
            <person name="Alvarez R."/>
            <person name="Tran N.C."/>
            <person name="Knight R."/>
            <person name="Edlund A."/>
        </authorList>
    </citation>
    <scope>NUCLEOTIDE SEQUENCE</scope>
    <source>
        <strain evidence="6">JCVI_44_bin.5</strain>
    </source>
</reference>
<dbReference type="Pfam" id="PF12833">
    <property type="entry name" value="HTH_18"/>
    <property type="match status" value="1"/>
</dbReference>
<dbReference type="PANTHER" id="PTHR43280">
    <property type="entry name" value="ARAC-FAMILY TRANSCRIPTIONAL REGULATOR"/>
    <property type="match status" value="1"/>
</dbReference>
<dbReference type="EMBL" id="JABZSJ010000007">
    <property type="protein sequence ID" value="MBF1383722.1"/>
    <property type="molecule type" value="Genomic_DNA"/>
</dbReference>
<feature type="transmembrane region" description="Helical" evidence="4">
    <location>
        <begin position="410"/>
        <end position="430"/>
    </location>
</feature>
<evidence type="ECO:0000259" key="5">
    <source>
        <dbReference type="PROSITE" id="PS01124"/>
    </source>
</evidence>
<dbReference type="PROSITE" id="PS01124">
    <property type="entry name" value="HTH_ARAC_FAMILY_2"/>
    <property type="match status" value="1"/>
</dbReference>
<evidence type="ECO:0000313" key="6">
    <source>
        <dbReference type="EMBL" id="MBF1383722.1"/>
    </source>
</evidence>
<dbReference type="GO" id="GO:0043565">
    <property type="term" value="F:sequence-specific DNA binding"/>
    <property type="evidence" value="ECO:0007669"/>
    <property type="project" value="InterPro"/>
</dbReference>
<dbReference type="InterPro" id="IPR011990">
    <property type="entry name" value="TPR-like_helical_dom_sf"/>
</dbReference>
<accession>A0A930HL96</accession>
<gene>
    <name evidence="6" type="ORF">HXN26_02525</name>
</gene>
<keyword evidence="3" id="KW-0804">Transcription</keyword>
<dbReference type="GO" id="GO:0003700">
    <property type="term" value="F:DNA-binding transcription factor activity"/>
    <property type="evidence" value="ECO:0007669"/>
    <property type="project" value="InterPro"/>
</dbReference>
<feature type="domain" description="HTH araC/xylS-type" evidence="5">
    <location>
        <begin position="489"/>
        <end position="578"/>
    </location>
</feature>
<protein>
    <submittedName>
        <fullName evidence="6">AraC family transcriptional regulator</fullName>
    </submittedName>
</protein>
<keyword evidence="4" id="KW-0812">Transmembrane</keyword>
<dbReference type="InterPro" id="IPR018060">
    <property type="entry name" value="HTH_AraC"/>
</dbReference>
<name>A0A930HL96_9BACT</name>
<evidence type="ECO:0000256" key="4">
    <source>
        <dbReference type="SAM" id="Phobius"/>
    </source>
</evidence>
<dbReference type="SMART" id="SM00028">
    <property type="entry name" value="TPR"/>
    <property type="match status" value="4"/>
</dbReference>
<dbReference type="RefSeq" id="WP_273158471.1">
    <property type="nucleotide sequence ID" value="NZ_CAUOTG010000037.1"/>
</dbReference>
<keyword evidence="4" id="KW-1133">Transmembrane helix</keyword>
<evidence type="ECO:0000313" key="7">
    <source>
        <dbReference type="Proteomes" id="UP000771736"/>
    </source>
</evidence>
<sequence>MKLPLHDLIPTPNFLKVFFCALCFLIAGFSVAFADSNLATIQGKMLQLPKEKQLPYLRYICDEAIGIDDKNQYELLKLYIAEAKKQASIPHEVYGLKGLMTYYYNYDRQTELQKELPNAMKKMISHGYIEHYYELWSLLVEHYFYSEKIIRSLSEAKELFADAKKRKSEYGLAVANNLLGEIYDGMYDGIISLRHFSIALEYAKKLQQNNRLLILIYSNYSDALYNEGQYSQMLQVAQEWEVKLNEQAETLKKEGRSLSPLTPWYAYCYLSIGNAQVQLGNCDAAKPYLQKVAATINSQTIRVKSAYYYSIAQFWVCKKDFEKALKYSNICLKISSSINDAMGMNNLLIDHANILNKAGRYKEASQLYSSLMEKRDSLEEKYMRNQINEMSVNSQLEIERANRDKANMNLVIALGALVVSILLGVIYYIYTRKLREREKIMFKTVQRFKLTERLNLASLETLSEEKLTMEERLFIETCQMMDRDKPYCDPDFNRDTMAALLNTNRTYLGSAIRKYADGLTISEFITRYRLRYAAALLVGRPDMNINDTGLMAGFNSRSTYNRLFRNFFGVSPTSFRDIRIHSDHEQRIEVEE</sequence>
<evidence type="ECO:0000256" key="1">
    <source>
        <dbReference type="ARBA" id="ARBA00023015"/>
    </source>
</evidence>
<dbReference type="Gene3D" id="1.25.40.10">
    <property type="entry name" value="Tetratricopeptide repeat domain"/>
    <property type="match status" value="2"/>
</dbReference>
<keyword evidence="4" id="KW-0472">Membrane</keyword>
<dbReference type="InterPro" id="IPR019734">
    <property type="entry name" value="TPR_rpt"/>
</dbReference>
<evidence type="ECO:0000256" key="2">
    <source>
        <dbReference type="ARBA" id="ARBA00023125"/>
    </source>
</evidence>
<keyword evidence="2" id="KW-0238">DNA-binding</keyword>
<dbReference type="InterPro" id="IPR009057">
    <property type="entry name" value="Homeodomain-like_sf"/>
</dbReference>
<organism evidence="6 7">
    <name type="scientific">Prevotella aurantiaca</name>
    <dbReference type="NCBI Taxonomy" id="596085"/>
    <lineage>
        <taxon>Bacteria</taxon>
        <taxon>Pseudomonadati</taxon>
        <taxon>Bacteroidota</taxon>
        <taxon>Bacteroidia</taxon>
        <taxon>Bacteroidales</taxon>
        <taxon>Prevotellaceae</taxon>
        <taxon>Prevotella</taxon>
    </lineage>
</organism>
<evidence type="ECO:0000256" key="3">
    <source>
        <dbReference type="ARBA" id="ARBA00023163"/>
    </source>
</evidence>
<dbReference type="SUPFAM" id="SSF48452">
    <property type="entry name" value="TPR-like"/>
    <property type="match status" value="2"/>
</dbReference>